<feature type="region of interest" description="Disordered" evidence="5">
    <location>
        <begin position="623"/>
        <end position="788"/>
    </location>
</feature>
<feature type="compositionally biased region" description="Low complexity" evidence="5">
    <location>
        <begin position="623"/>
        <end position="635"/>
    </location>
</feature>
<feature type="compositionally biased region" description="Basic residues" evidence="5">
    <location>
        <begin position="153"/>
        <end position="172"/>
    </location>
</feature>
<dbReference type="GO" id="GO:1990817">
    <property type="term" value="F:poly(A) RNA polymerase activity"/>
    <property type="evidence" value="ECO:0007669"/>
    <property type="project" value="UniProtKB-EC"/>
</dbReference>
<dbReference type="Pfam" id="PF03828">
    <property type="entry name" value="PAP_assoc"/>
    <property type="match status" value="1"/>
</dbReference>
<keyword evidence="4" id="KW-0460">Magnesium</keyword>
<dbReference type="EC" id="2.7.7.19" evidence="2"/>
<dbReference type="GO" id="GO:0003729">
    <property type="term" value="F:mRNA binding"/>
    <property type="evidence" value="ECO:0007669"/>
    <property type="project" value="TreeGrafter"/>
</dbReference>
<dbReference type="GO" id="GO:0031499">
    <property type="term" value="C:TRAMP complex"/>
    <property type="evidence" value="ECO:0007669"/>
    <property type="project" value="TreeGrafter"/>
</dbReference>
<evidence type="ECO:0000313" key="8">
    <source>
        <dbReference type="EMBL" id="ORX77001.1"/>
    </source>
</evidence>
<dbReference type="GO" id="GO:0005730">
    <property type="term" value="C:nucleolus"/>
    <property type="evidence" value="ECO:0007669"/>
    <property type="project" value="TreeGrafter"/>
</dbReference>
<dbReference type="InterPro" id="IPR002058">
    <property type="entry name" value="PAP_assoc"/>
</dbReference>
<dbReference type="Gene3D" id="3.30.460.10">
    <property type="entry name" value="Beta Polymerase, domain 2"/>
    <property type="match status" value="1"/>
</dbReference>
<evidence type="ECO:0000256" key="3">
    <source>
        <dbReference type="ARBA" id="ARBA00022723"/>
    </source>
</evidence>
<evidence type="ECO:0000259" key="7">
    <source>
        <dbReference type="Pfam" id="PF22600"/>
    </source>
</evidence>
<sequence length="814" mass="95716">MANKTTAKSKKRKQDVELLNNKKNIDKKYSTKIHDNGNGNKRRRKNSNSSNNYTVLYENNNRKKKNSNSNSDDFIPLNGNNKNHKKEAKIDYRKKRKEQKARRERQKQKKLQKQAQKIKDKSDDFKFSYNTDFDLFDEDDDYIIREESINNKNKNKNKKKQKGSSKERKRKNSNNSNNSYYNDYEDYDNYEDEYEYEYDNSKPAWAPFKRYTGTFEDRLHEEILDFVKYITPNTSEVNTRLYTIDKLRSELRRRFPDSKVECFGSFSTGLFLPTSDLDVVVYRPGGDINSASYAANPTQGNQSKNLNKIARHIRSNGFYIHKVIRHSRIPIIKAEDDLTHYLIDISYNQESGVPAIKYIKQNIKEYPALKPLVYILKHFLYINEMNEVFTGGLGSFSVVCLVLSYLKFYPQIFYESKDKVCEVPDNLGTLLINFLYLFGGGFDYENIGISVENGSFYRKKDKGFYNFKQRNLLSLEDPIMAGNDLTRGSHRILEISYAWKRALEILKKGEEKDINKVKTNQPSLLAKILYIDSDEIKRRKQIREYIYPKVIKKTGDKYTSTPVSSDIESENENENENENKNKKYVNGNSQNDIIKRKLEEEEEEEEKEKLNNIISSSEEFSDIDSPIDVYYSDDNNNNRKRKYNDSDDEYIEDSDDDDDDNDDDDDLYDEDDNDDDNDEDLNDDDSDSDGNYKGRRTNKNNNEKNEDFISINDDDDEDESDSLPKGHIPPLNDDDEIYIYNNNNNNEDENDNENDNENENDDDNESEDEEFDEYIAKQEDDEMDSEEFDSDLYNKLGDNFLDEDNIDIDDLLYL</sequence>
<keyword evidence="9" id="KW-1185">Reference proteome</keyword>
<evidence type="ECO:0000256" key="5">
    <source>
        <dbReference type="SAM" id="MobiDB-lite"/>
    </source>
</evidence>
<keyword evidence="3" id="KW-0479">Metal-binding</keyword>
<dbReference type="Proteomes" id="UP000193944">
    <property type="component" value="Unassembled WGS sequence"/>
</dbReference>
<reference evidence="8 9" key="2">
    <citation type="submission" date="2016-08" db="EMBL/GenBank/DDBJ databases">
        <title>Pervasive Adenine N6-methylation of Active Genes in Fungi.</title>
        <authorList>
            <consortium name="DOE Joint Genome Institute"/>
            <person name="Mondo S.J."/>
            <person name="Dannebaum R.O."/>
            <person name="Kuo R.C."/>
            <person name="Labutti K."/>
            <person name="Haridas S."/>
            <person name="Kuo A."/>
            <person name="Salamov A."/>
            <person name="Ahrendt S.R."/>
            <person name="Lipzen A."/>
            <person name="Sullivan W."/>
            <person name="Andreopoulos W.B."/>
            <person name="Clum A."/>
            <person name="Lindquist E."/>
            <person name="Daum C."/>
            <person name="Ramamoorthy G.K."/>
            <person name="Gryganskyi A."/>
            <person name="Culley D."/>
            <person name="Magnuson J.K."/>
            <person name="James T.Y."/>
            <person name="O'Malley M.A."/>
            <person name="Stajich J.E."/>
            <person name="Spatafora J.W."/>
            <person name="Visel A."/>
            <person name="Grigoriev I.V."/>
        </authorList>
    </citation>
    <scope>NUCLEOTIDE SEQUENCE [LARGE SCALE GENOMIC DNA]</scope>
    <source>
        <strain evidence="8 9">S4</strain>
    </source>
</reference>
<evidence type="ECO:0000259" key="6">
    <source>
        <dbReference type="Pfam" id="PF03828"/>
    </source>
</evidence>
<feature type="compositionally biased region" description="Acidic residues" evidence="5">
    <location>
        <begin position="712"/>
        <end position="721"/>
    </location>
</feature>
<gene>
    <name evidence="8" type="ORF">BCR32DRAFT_295884</name>
</gene>
<proteinExistence type="inferred from homology"/>
<dbReference type="GO" id="GO:0010605">
    <property type="term" value="P:negative regulation of macromolecule metabolic process"/>
    <property type="evidence" value="ECO:0007669"/>
    <property type="project" value="UniProtKB-ARBA"/>
</dbReference>
<comment type="similarity">
    <text evidence="1">Belongs to the DNA polymerase type-B-like family.</text>
</comment>
<feature type="compositionally biased region" description="Basic residues" evidence="5">
    <location>
        <begin position="82"/>
        <end position="112"/>
    </location>
</feature>
<feature type="domain" description="PAP-associated" evidence="6">
    <location>
        <begin position="426"/>
        <end position="479"/>
    </location>
</feature>
<accession>A0A1Y1WTY8</accession>
<feature type="compositionally biased region" description="Acidic residues" evidence="5">
    <location>
        <begin position="567"/>
        <end position="576"/>
    </location>
</feature>
<dbReference type="OrthoDB" id="273917at2759"/>
<dbReference type="InterPro" id="IPR054708">
    <property type="entry name" value="MTPAP-like_central"/>
</dbReference>
<dbReference type="InterPro" id="IPR043519">
    <property type="entry name" value="NT_sf"/>
</dbReference>
<evidence type="ECO:0000256" key="4">
    <source>
        <dbReference type="ARBA" id="ARBA00022842"/>
    </source>
</evidence>
<dbReference type="AlphaFoldDB" id="A0A1Y1WTY8"/>
<feature type="compositionally biased region" description="Basic and acidic residues" evidence="5">
    <location>
        <begin position="23"/>
        <end position="35"/>
    </location>
</feature>
<dbReference type="GO" id="GO:0031123">
    <property type="term" value="P:RNA 3'-end processing"/>
    <property type="evidence" value="ECO:0007669"/>
    <property type="project" value="TreeGrafter"/>
</dbReference>
<feature type="compositionally biased region" description="Polar residues" evidence="5">
    <location>
        <begin position="557"/>
        <end position="566"/>
    </location>
</feature>
<evidence type="ECO:0000256" key="1">
    <source>
        <dbReference type="ARBA" id="ARBA00008593"/>
    </source>
</evidence>
<dbReference type="Pfam" id="PF22600">
    <property type="entry name" value="MTPAP-like_central"/>
    <property type="match status" value="1"/>
</dbReference>
<dbReference type="InterPro" id="IPR045862">
    <property type="entry name" value="Trf4-like"/>
</dbReference>
<comment type="caution">
    <text evidence="8">The sequence shown here is derived from an EMBL/GenBank/DDBJ whole genome shotgun (WGS) entry which is preliminary data.</text>
</comment>
<dbReference type="GO" id="GO:0046872">
    <property type="term" value="F:metal ion binding"/>
    <property type="evidence" value="ECO:0007669"/>
    <property type="project" value="UniProtKB-KW"/>
</dbReference>
<dbReference type="Gene3D" id="1.10.1410.10">
    <property type="match status" value="1"/>
</dbReference>
<dbReference type="PANTHER" id="PTHR23092">
    <property type="entry name" value="POLY(A) RNA POLYMERASE"/>
    <property type="match status" value="1"/>
</dbReference>
<feature type="compositionally biased region" description="Low complexity" evidence="5">
    <location>
        <begin position="173"/>
        <end position="182"/>
    </location>
</feature>
<evidence type="ECO:0000256" key="2">
    <source>
        <dbReference type="ARBA" id="ARBA00012388"/>
    </source>
</evidence>
<feature type="region of interest" description="Disordered" evidence="5">
    <location>
        <begin position="147"/>
        <end position="185"/>
    </location>
</feature>
<organism evidence="8 9">
    <name type="scientific">Anaeromyces robustus</name>
    <dbReference type="NCBI Taxonomy" id="1754192"/>
    <lineage>
        <taxon>Eukaryota</taxon>
        <taxon>Fungi</taxon>
        <taxon>Fungi incertae sedis</taxon>
        <taxon>Chytridiomycota</taxon>
        <taxon>Chytridiomycota incertae sedis</taxon>
        <taxon>Neocallimastigomycetes</taxon>
        <taxon>Neocallimastigales</taxon>
        <taxon>Neocallimastigaceae</taxon>
        <taxon>Anaeromyces</taxon>
    </lineage>
</organism>
<dbReference type="CDD" id="cd05402">
    <property type="entry name" value="NT_PAP_TUTase"/>
    <property type="match status" value="1"/>
</dbReference>
<feature type="domain" description="Poly(A) RNA polymerase mitochondrial-like central palm" evidence="7">
    <location>
        <begin position="219"/>
        <end position="355"/>
    </location>
</feature>
<dbReference type="PANTHER" id="PTHR23092:SF15">
    <property type="entry name" value="INACTIVE NON-CANONICAL POLY(A) RNA POLYMERASE PROTEIN TRF4-2-RELATED"/>
    <property type="match status" value="1"/>
</dbReference>
<dbReference type="EMBL" id="MCFG01000268">
    <property type="protein sequence ID" value="ORX77001.1"/>
    <property type="molecule type" value="Genomic_DNA"/>
</dbReference>
<feature type="region of interest" description="Disordered" evidence="5">
    <location>
        <begin position="557"/>
        <end position="587"/>
    </location>
</feature>
<dbReference type="SUPFAM" id="SSF81631">
    <property type="entry name" value="PAP/OAS1 substrate-binding domain"/>
    <property type="match status" value="1"/>
</dbReference>
<dbReference type="SUPFAM" id="SSF81301">
    <property type="entry name" value="Nucleotidyltransferase"/>
    <property type="match status" value="1"/>
</dbReference>
<name>A0A1Y1WTY8_9FUNG</name>
<feature type="compositionally biased region" description="Acidic residues" evidence="5">
    <location>
        <begin position="746"/>
        <end position="788"/>
    </location>
</feature>
<feature type="region of interest" description="Disordered" evidence="5">
    <location>
        <begin position="1"/>
        <end position="120"/>
    </location>
</feature>
<dbReference type="GO" id="GO:0043634">
    <property type="term" value="P:polyadenylation-dependent ncRNA catabolic process"/>
    <property type="evidence" value="ECO:0007669"/>
    <property type="project" value="TreeGrafter"/>
</dbReference>
<protein>
    <recommendedName>
        <fullName evidence="2">polynucleotide adenylyltransferase</fullName>
        <ecNumber evidence="2">2.7.7.19</ecNumber>
    </recommendedName>
</protein>
<dbReference type="STRING" id="1754192.A0A1Y1WTY8"/>
<feature type="compositionally biased region" description="Acidic residues" evidence="5">
    <location>
        <begin position="646"/>
        <end position="688"/>
    </location>
</feature>
<reference evidence="8 9" key="1">
    <citation type="submission" date="2016-08" db="EMBL/GenBank/DDBJ databases">
        <title>A Parts List for Fungal Cellulosomes Revealed by Comparative Genomics.</title>
        <authorList>
            <consortium name="DOE Joint Genome Institute"/>
            <person name="Haitjema C.H."/>
            <person name="Gilmore S.P."/>
            <person name="Henske J.K."/>
            <person name="Solomon K.V."/>
            <person name="De Groot R."/>
            <person name="Kuo A."/>
            <person name="Mondo S.J."/>
            <person name="Salamov A.A."/>
            <person name="Labutti K."/>
            <person name="Zhao Z."/>
            <person name="Chiniquy J."/>
            <person name="Barry K."/>
            <person name="Brewer H.M."/>
            <person name="Purvine S.O."/>
            <person name="Wright A.T."/>
            <person name="Boxma B."/>
            <person name="Van Alen T."/>
            <person name="Hackstein J.H."/>
            <person name="Baker S.E."/>
            <person name="Grigoriev I.V."/>
            <person name="O'Malley M.A."/>
        </authorList>
    </citation>
    <scope>NUCLEOTIDE SEQUENCE [LARGE SCALE GENOMIC DNA]</scope>
    <source>
        <strain evidence="8 9">S4</strain>
    </source>
</reference>
<evidence type="ECO:0000313" key="9">
    <source>
        <dbReference type="Proteomes" id="UP000193944"/>
    </source>
</evidence>